<accession>A0A1Y3QZE1</accession>
<dbReference type="OrthoDB" id="2582440at2"/>
<evidence type="ECO:0000313" key="1">
    <source>
        <dbReference type="EMBL" id="OUN03747.1"/>
    </source>
</evidence>
<protein>
    <submittedName>
        <fullName evidence="1">Glycosyl hydrolase family 18</fullName>
    </submittedName>
</protein>
<dbReference type="Gene3D" id="3.20.20.80">
    <property type="entry name" value="Glycosidases"/>
    <property type="match status" value="1"/>
</dbReference>
<keyword evidence="1" id="KW-0378">Hydrolase</keyword>
<dbReference type="Proteomes" id="UP000195772">
    <property type="component" value="Unassembled WGS sequence"/>
</dbReference>
<gene>
    <name evidence="1" type="ORF">B5G41_04580</name>
</gene>
<reference evidence="2" key="1">
    <citation type="submission" date="2017-04" db="EMBL/GenBank/DDBJ databases">
        <title>Function of individual gut microbiota members based on whole genome sequencing of pure cultures obtained from chicken caecum.</title>
        <authorList>
            <person name="Medvecky M."/>
            <person name="Cejkova D."/>
            <person name="Polansky O."/>
            <person name="Karasova D."/>
            <person name="Kubasova T."/>
            <person name="Cizek A."/>
            <person name="Rychlik I."/>
        </authorList>
    </citation>
    <scope>NUCLEOTIDE SEQUENCE [LARGE SCALE GENOMIC DNA]</scope>
    <source>
        <strain evidence="2">An90</strain>
    </source>
</reference>
<name>A0A1Y3QZE1_9BACT</name>
<dbReference type="GO" id="GO:0016787">
    <property type="term" value="F:hydrolase activity"/>
    <property type="evidence" value="ECO:0007669"/>
    <property type="project" value="UniProtKB-KW"/>
</dbReference>
<organism evidence="1 2">
    <name type="scientific">Alistipes onderdonkii</name>
    <dbReference type="NCBI Taxonomy" id="328813"/>
    <lineage>
        <taxon>Bacteria</taxon>
        <taxon>Pseudomonadati</taxon>
        <taxon>Bacteroidota</taxon>
        <taxon>Bacteroidia</taxon>
        <taxon>Bacteroidales</taxon>
        <taxon>Rikenellaceae</taxon>
        <taxon>Alistipes</taxon>
    </lineage>
</organism>
<comment type="caution">
    <text evidence="1">The sequence shown here is derived from an EMBL/GenBank/DDBJ whole genome shotgun (WGS) entry which is preliminary data.</text>
</comment>
<dbReference type="EMBL" id="NFHB01000003">
    <property type="protein sequence ID" value="OUN03747.1"/>
    <property type="molecule type" value="Genomic_DNA"/>
</dbReference>
<dbReference type="InterPro" id="IPR017853">
    <property type="entry name" value="GH"/>
</dbReference>
<dbReference type="SUPFAM" id="SSF51445">
    <property type="entry name" value="(Trans)glycosidases"/>
    <property type="match status" value="1"/>
</dbReference>
<dbReference type="eggNOG" id="COG3325">
    <property type="taxonomic scope" value="Bacteria"/>
</dbReference>
<dbReference type="AlphaFoldDB" id="A0A1Y3QZE1"/>
<proteinExistence type="predicted"/>
<evidence type="ECO:0000313" key="2">
    <source>
        <dbReference type="Proteomes" id="UP000195772"/>
    </source>
</evidence>
<sequence>MAALVMGAGMMFSCQQAEEPTMDKAQEPVVKTRAYGDKTPTVTIYVETNDVNPLNAGDYKLPDGTAYADIVEFFASNIHKRTVNGVVEPTLYLNDKMTNLLENGGAQKYVKGLQDKGIKVVLTVLGDWQGIGVANMNATQTTQFAKILAHAVQKYGLDGIGFDDEYANYSTSLISGSFGSIITKLRNLMPAGKLITVFQWGNYGSSQINAAAGAQINHAYANFGYNTYIGISGVTKDRFAPLSINLGSIGSDVSYYGDKAYELAEAGYGSIMHFNLRTRSQADPLPLFKAIADGAWGETNVTCDNGNRSQDWTFVPSGYEITMDEVE</sequence>